<protein>
    <submittedName>
        <fullName evidence="1">Uncharacterized protein</fullName>
    </submittedName>
</protein>
<organism evidence="1 2">
    <name type="scientific">Rosa chinensis</name>
    <name type="common">China rose</name>
    <dbReference type="NCBI Taxonomy" id="74649"/>
    <lineage>
        <taxon>Eukaryota</taxon>
        <taxon>Viridiplantae</taxon>
        <taxon>Streptophyta</taxon>
        <taxon>Embryophyta</taxon>
        <taxon>Tracheophyta</taxon>
        <taxon>Spermatophyta</taxon>
        <taxon>Magnoliopsida</taxon>
        <taxon>eudicotyledons</taxon>
        <taxon>Gunneridae</taxon>
        <taxon>Pentapetalae</taxon>
        <taxon>rosids</taxon>
        <taxon>fabids</taxon>
        <taxon>Rosales</taxon>
        <taxon>Rosaceae</taxon>
        <taxon>Rosoideae</taxon>
        <taxon>Rosoideae incertae sedis</taxon>
        <taxon>Rosa</taxon>
    </lineage>
</organism>
<proteinExistence type="predicted"/>
<dbReference type="AlphaFoldDB" id="A0A2P6P4Q7"/>
<evidence type="ECO:0000313" key="2">
    <source>
        <dbReference type="Proteomes" id="UP000238479"/>
    </source>
</evidence>
<comment type="caution">
    <text evidence="1">The sequence shown here is derived from an EMBL/GenBank/DDBJ whole genome shotgun (WGS) entry which is preliminary data.</text>
</comment>
<gene>
    <name evidence="1" type="ORF">RchiOBHm_Chr7g0189031</name>
</gene>
<evidence type="ECO:0000313" key="1">
    <source>
        <dbReference type="EMBL" id="PRQ16882.1"/>
    </source>
</evidence>
<reference evidence="1 2" key="1">
    <citation type="journal article" date="2018" name="Nat. Genet.">
        <title>The Rosa genome provides new insights in the design of modern roses.</title>
        <authorList>
            <person name="Bendahmane M."/>
        </authorList>
    </citation>
    <scope>NUCLEOTIDE SEQUENCE [LARGE SCALE GENOMIC DNA]</scope>
    <source>
        <strain evidence="2">cv. Old Blush</strain>
    </source>
</reference>
<dbReference type="Gramene" id="PRQ16882">
    <property type="protein sequence ID" value="PRQ16882"/>
    <property type="gene ID" value="RchiOBHm_Chr7g0189031"/>
</dbReference>
<dbReference type="Proteomes" id="UP000238479">
    <property type="component" value="Chromosome 7"/>
</dbReference>
<sequence length="42" mass="4552">MKEGVRMVVGGGGLHLFRIGLLFGDEELLGSDELITIVETSY</sequence>
<name>A0A2P6P4Q7_ROSCH</name>
<keyword evidence="2" id="KW-1185">Reference proteome</keyword>
<dbReference type="EMBL" id="PDCK01000045">
    <property type="protein sequence ID" value="PRQ16882.1"/>
    <property type="molecule type" value="Genomic_DNA"/>
</dbReference>
<accession>A0A2P6P4Q7</accession>